<feature type="domain" description="CREG-like beta-barrel" evidence="7">
    <location>
        <begin position="114"/>
        <end position="272"/>
    </location>
</feature>
<keyword evidence="4 6" id="KW-0732">Signal</keyword>
<feature type="chain" id="PRO_5029909217" evidence="6">
    <location>
        <begin position="24"/>
        <end position="272"/>
    </location>
</feature>
<dbReference type="PIRSF" id="PIRSF036911">
    <property type="entry name" value="CREG"/>
    <property type="match status" value="1"/>
</dbReference>
<evidence type="ECO:0000256" key="3">
    <source>
        <dbReference type="ARBA" id="ARBA00022525"/>
    </source>
</evidence>
<comment type="similarity">
    <text evidence="2">Belongs to the CREG family.</text>
</comment>
<dbReference type="FunFam" id="2.30.110.10:FF:000004">
    <property type="entry name" value="Cellular repressor of E1A-stimulated genes 1"/>
    <property type="match status" value="1"/>
</dbReference>
<organism evidence="8 9">
    <name type="scientific">Lophotis ruficrista</name>
    <dbReference type="NCBI Taxonomy" id="172689"/>
    <lineage>
        <taxon>Eukaryota</taxon>
        <taxon>Metazoa</taxon>
        <taxon>Chordata</taxon>
        <taxon>Craniata</taxon>
        <taxon>Vertebrata</taxon>
        <taxon>Euteleostomi</taxon>
        <taxon>Archelosauria</taxon>
        <taxon>Archosauria</taxon>
        <taxon>Dinosauria</taxon>
        <taxon>Saurischia</taxon>
        <taxon>Theropoda</taxon>
        <taxon>Coelurosauria</taxon>
        <taxon>Aves</taxon>
        <taxon>Neognathae</taxon>
        <taxon>Neoaves</taxon>
        <taxon>Otidimorphae</taxon>
        <taxon>Otidiformes</taxon>
        <taxon>Otididae</taxon>
        <taxon>Lophotis</taxon>
    </lineage>
</organism>
<dbReference type="InterPro" id="IPR014631">
    <property type="entry name" value="CREG"/>
</dbReference>
<dbReference type="GO" id="GO:0012505">
    <property type="term" value="C:endomembrane system"/>
    <property type="evidence" value="ECO:0007669"/>
    <property type="project" value="UniProtKB-ARBA"/>
</dbReference>
<evidence type="ECO:0000256" key="4">
    <source>
        <dbReference type="ARBA" id="ARBA00022729"/>
    </source>
</evidence>
<gene>
    <name evidence="8" type="primary">Creg2</name>
    <name evidence="8" type="ORF">LOPRUF_R07084</name>
</gene>
<evidence type="ECO:0000313" key="9">
    <source>
        <dbReference type="Proteomes" id="UP000533896"/>
    </source>
</evidence>
<protein>
    <submittedName>
        <fullName evidence="8">CREG2 protein</fullName>
    </submittedName>
</protein>
<sequence length="272" mass="29781">MSAGWRLPGWWWLPALLWGAAGGYVVVSSVSWPLPEAGVAAAAADELHSSSTEEAHPALLEEARGLWKQSYPASAYREDAALGSGPAERRSGQGGVAPSRMFSYRREGGGAAGRAGTARSLARHSTWGFVATRAARGQIHGMPYGNCLLLSDGPINNSTGIPFFYMTPKDNTVADLLKDPVASLTLPEADGNFCRKNVIDPEDPRCARLTLTGQMVTVPPEEVEFAKQAMFSRHPVVRKWPRSYEWFFMKMNIEHIWLQSWYGEVSAIAVEE</sequence>
<dbReference type="OrthoDB" id="9869319at2759"/>
<evidence type="ECO:0000259" key="7">
    <source>
        <dbReference type="Pfam" id="PF13883"/>
    </source>
</evidence>
<feature type="signal peptide" evidence="6">
    <location>
        <begin position="1"/>
        <end position="23"/>
    </location>
</feature>
<dbReference type="EMBL" id="VWYV01000497">
    <property type="protein sequence ID" value="NXE10287.1"/>
    <property type="molecule type" value="Genomic_DNA"/>
</dbReference>
<feature type="non-terminal residue" evidence="8">
    <location>
        <position position="1"/>
    </location>
</feature>
<evidence type="ECO:0000256" key="5">
    <source>
        <dbReference type="ARBA" id="ARBA00023180"/>
    </source>
</evidence>
<dbReference type="Pfam" id="PF13883">
    <property type="entry name" value="CREG_beta-barrel"/>
    <property type="match status" value="1"/>
</dbReference>
<keyword evidence="9" id="KW-1185">Reference proteome</keyword>
<dbReference type="GO" id="GO:0005737">
    <property type="term" value="C:cytoplasm"/>
    <property type="evidence" value="ECO:0007669"/>
    <property type="project" value="UniProtKB-ARBA"/>
</dbReference>
<evidence type="ECO:0000256" key="2">
    <source>
        <dbReference type="ARBA" id="ARBA00009230"/>
    </source>
</evidence>
<accession>A0A7K8JZN2</accession>
<name>A0A7K8JZN2_9AVES</name>
<dbReference type="GO" id="GO:0005615">
    <property type="term" value="C:extracellular space"/>
    <property type="evidence" value="ECO:0007669"/>
    <property type="project" value="TreeGrafter"/>
</dbReference>
<comment type="subcellular location">
    <subcellularLocation>
        <location evidence="1">Secreted</location>
    </subcellularLocation>
</comment>
<dbReference type="AlphaFoldDB" id="A0A7K8JZN2"/>
<feature type="non-terminal residue" evidence="8">
    <location>
        <position position="272"/>
    </location>
</feature>
<evidence type="ECO:0000256" key="6">
    <source>
        <dbReference type="SAM" id="SignalP"/>
    </source>
</evidence>
<dbReference type="PANTHER" id="PTHR13343">
    <property type="entry name" value="CREG1 PROTEIN"/>
    <property type="match status" value="1"/>
</dbReference>
<dbReference type="InterPro" id="IPR055343">
    <property type="entry name" value="CREG_beta-barrel"/>
</dbReference>
<dbReference type="Proteomes" id="UP000533896">
    <property type="component" value="Unassembled WGS sequence"/>
</dbReference>
<dbReference type="Gene3D" id="2.30.110.10">
    <property type="entry name" value="Electron Transport, Fmn-binding Protein, Chain A"/>
    <property type="match status" value="1"/>
</dbReference>
<dbReference type="InterPro" id="IPR012349">
    <property type="entry name" value="Split_barrel_FMN-bd"/>
</dbReference>
<keyword evidence="3" id="KW-0964">Secreted</keyword>
<dbReference type="SUPFAM" id="SSF50475">
    <property type="entry name" value="FMN-binding split barrel"/>
    <property type="match status" value="1"/>
</dbReference>
<comment type="caution">
    <text evidence="8">The sequence shown here is derived from an EMBL/GenBank/DDBJ whole genome shotgun (WGS) entry which is preliminary data.</text>
</comment>
<keyword evidence="5" id="KW-0325">Glycoprotein</keyword>
<dbReference type="PANTHER" id="PTHR13343:SF15">
    <property type="entry name" value="PROTEIN CREG2"/>
    <property type="match status" value="1"/>
</dbReference>
<proteinExistence type="inferred from homology"/>
<evidence type="ECO:0000313" key="8">
    <source>
        <dbReference type="EMBL" id="NXE10287.1"/>
    </source>
</evidence>
<evidence type="ECO:0000256" key="1">
    <source>
        <dbReference type="ARBA" id="ARBA00004613"/>
    </source>
</evidence>
<reference evidence="8 9" key="1">
    <citation type="submission" date="2019-09" db="EMBL/GenBank/DDBJ databases">
        <title>Bird 10,000 Genomes (B10K) Project - Family phase.</title>
        <authorList>
            <person name="Zhang G."/>
        </authorList>
    </citation>
    <scope>NUCLEOTIDE SEQUENCE [LARGE SCALE GENOMIC DNA]</scope>
    <source>
        <strain evidence="8">B10K-CU-031-23</strain>
    </source>
</reference>